<keyword evidence="2" id="KW-1015">Disulfide bond</keyword>
<dbReference type="SMART" id="SM00560">
    <property type="entry name" value="LamGL"/>
    <property type="match status" value="1"/>
</dbReference>
<accession>A0ABP6WW90</accession>
<feature type="chain" id="PRO_5045981700" description="LamG-like jellyroll fold domain-containing protein" evidence="3">
    <location>
        <begin position="29"/>
        <end position="552"/>
    </location>
</feature>
<reference evidence="6" key="1">
    <citation type="journal article" date="2019" name="Int. J. Syst. Evol. Microbiol.">
        <title>The Global Catalogue of Microorganisms (GCM) 10K type strain sequencing project: providing services to taxonomists for standard genome sequencing and annotation.</title>
        <authorList>
            <consortium name="The Broad Institute Genomics Platform"/>
            <consortium name="The Broad Institute Genome Sequencing Center for Infectious Disease"/>
            <person name="Wu L."/>
            <person name="Ma J."/>
        </authorList>
    </citation>
    <scope>NUCLEOTIDE SEQUENCE [LARGE SCALE GENOMIC DNA]</scope>
    <source>
        <strain evidence="6">JCM 17111</strain>
    </source>
</reference>
<dbReference type="RefSeq" id="WP_345003966.1">
    <property type="nucleotide sequence ID" value="NZ_BAABCY010000012.1"/>
</dbReference>
<keyword evidence="6" id="KW-1185">Reference proteome</keyword>
<evidence type="ECO:0000313" key="5">
    <source>
        <dbReference type="EMBL" id="GAA3555037.1"/>
    </source>
</evidence>
<dbReference type="InterPro" id="IPR032309">
    <property type="entry name" value="DUF4983"/>
</dbReference>
<dbReference type="Pfam" id="PF16356">
    <property type="entry name" value="DUF4983"/>
    <property type="match status" value="1"/>
</dbReference>
<dbReference type="InterPro" id="IPR002591">
    <property type="entry name" value="Phosphodiest/P_Trfase"/>
</dbReference>
<feature type="domain" description="LamG-like jellyroll fold" evidence="4">
    <location>
        <begin position="314"/>
        <end position="448"/>
    </location>
</feature>
<dbReference type="Proteomes" id="UP001500954">
    <property type="component" value="Unassembled WGS sequence"/>
</dbReference>
<feature type="signal peptide" evidence="3">
    <location>
        <begin position="1"/>
        <end position="28"/>
    </location>
</feature>
<dbReference type="InterPro" id="IPR006558">
    <property type="entry name" value="LamG-like"/>
</dbReference>
<dbReference type="Gene3D" id="3.40.720.10">
    <property type="entry name" value="Alkaline Phosphatase, subunit A"/>
    <property type="match status" value="1"/>
</dbReference>
<evidence type="ECO:0000256" key="2">
    <source>
        <dbReference type="ARBA" id="ARBA00023157"/>
    </source>
</evidence>
<dbReference type="EMBL" id="BAABCY010000012">
    <property type="protein sequence ID" value="GAA3555037.1"/>
    <property type="molecule type" value="Genomic_DNA"/>
</dbReference>
<name>A0ABP6WW90_9FLAO</name>
<dbReference type="InterPro" id="IPR017850">
    <property type="entry name" value="Alkaline_phosphatase_core_sf"/>
</dbReference>
<dbReference type="InterPro" id="IPR013320">
    <property type="entry name" value="ConA-like_dom_sf"/>
</dbReference>
<evidence type="ECO:0000313" key="6">
    <source>
        <dbReference type="Proteomes" id="UP001500954"/>
    </source>
</evidence>
<dbReference type="Pfam" id="PF13385">
    <property type="entry name" value="Laminin_G_3"/>
    <property type="match status" value="1"/>
</dbReference>
<organism evidence="5 6">
    <name type="scientific">Snuella lapsa</name>
    <dbReference type="NCBI Taxonomy" id="870481"/>
    <lineage>
        <taxon>Bacteria</taxon>
        <taxon>Pseudomonadati</taxon>
        <taxon>Bacteroidota</taxon>
        <taxon>Flavobacteriia</taxon>
        <taxon>Flavobacteriales</taxon>
        <taxon>Flavobacteriaceae</taxon>
        <taxon>Snuella</taxon>
    </lineage>
</organism>
<dbReference type="SUPFAM" id="SSF49899">
    <property type="entry name" value="Concanavalin A-like lectins/glucanases"/>
    <property type="match status" value="1"/>
</dbReference>
<dbReference type="PANTHER" id="PTHR10151">
    <property type="entry name" value="ECTONUCLEOTIDE PYROPHOSPHATASE/PHOSPHODIESTERASE"/>
    <property type="match status" value="1"/>
</dbReference>
<evidence type="ECO:0000256" key="1">
    <source>
        <dbReference type="ARBA" id="ARBA00022729"/>
    </source>
</evidence>
<dbReference type="SUPFAM" id="SSF53649">
    <property type="entry name" value="Alkaline phosphatase-like"/>
    <property type="match status" value="1"/>
</dbReference>
<gene>
    <name evidence="5" type="ORF">GCM10022395_03100</name>
</gene>
<dbReference type="Pfam" id="PF01663">
    <property type="entry name" value="Phosphodiest"/>
    <property type="match status" value="2"/>
</dbReference>
<evidence type="ECO:0000256" key="3">
    <source>
        <dbReference type="SAM" id="SignalP"/>
    </source>
</evidence>
<dbReference type="PANTHER" id="PTHR10151:SF120">
    <property type="entry name" value="BIS(5'-ADENOSYL)-TRIPHOSPHATASE"/>
    <property type="match status" value="1"/>
</dbReference>
<dbReference type="Gene3D" id="2.60.120.200">
    <property type="match status" value="1"/>
</dbReference>
<protein>
    <recommendedName>
        <fullName evidence="4">LamG-like jellyroll fold domain-containing protein</fullName>
    </recommendedName>
</protein>
<keyword evidence="1 3" id="KW-0732">Signal</keyword>
<comment type="caution">
    <text evidence="5">The sequence shown here is derived from an EMBL/GenBank/DDBJ whole genome shotgun (WGS) entry which is preliminary data.</text>
</comment>
<sequence>MNIKKIGYIILISSVCLITVCCSGSTNSEEITDPDPEPEVVKNKVLIIGIDGCRPDGLMVANTPNVDALISNATYSLDARCLFTTSSGPGWTSMLSGVWQDKHNVTNNSYSDPNFGAYPHFFKHVEQANPGYRTVSIVQWNPINDYMASLQADVVINSDTDDDVKNAVANELTNNDPTVLFVQLSNVDFAGHSTGFTPDNPNYISAIETVDTQIGTMISVLKNRDNYHNENWLILLSTDHGGLGTSHSGPSDEERTIFVIASGDTIPNKEIKATEEQVTIPPANNCLNSDTELWFDNAYAEVPHNTDFNFGENQDFSIECRLRSSLPGDVGVLGKKNWASGYNKGFVFSFLPSNGNFKVNVGDGTNRVDVNAGEITDNEWHTLSATFDRDGLLKVYVDGVIKGSASMASIGNIDNNLPFTIGADGNFNWKYKGYVAEVRLYNSLLEESEIQEWKCKVLDNTHPKYANVLLHWKLNEGSGTDIIDSSPNGYDGTLTNTVWKDAKVSTVETIKNYDNTPRTVDVAVTALNHLCIDIDSGWNLEGNSVIDTNCPN</sequence>
<evidence type="ECO:0000259" key="4">
    <source>
        <dbReference type="SMART" id="SM00560"/>
    </source>
</evidence>
<proteinExistence type="predicted"/>